<comment type="caution">
    <text evidence="11">The sequence shown here is derived from an EMBL/GenBank/DDBJ whole genome shotgun (WGS) entry which is preliminary data.</text>
</comment>
<dbReference type="PIRSF" id="PIRSF000194">
    <property type="entry name" value="DHFR"/>
    <property type="match status" value="1"/>
</dbReference>
<dbReference type="PROSITE" id="PS51330">
    <property type="entry name" value="DHFR_2"/>
    <property type="match status" value="1"/>
</dbReference>
<dbReference type="PROSITE" id="PS00075">
    <property type="entry name" value="DHFR_1"/>
    <property type="match status" value="1"/>
</dbReference>
<evidence type="ECO:0000256" key="3">
    <source>
        <dbReference type="ARBA" id="ARBA00012856"/>
    </source>
</evidence>
<organism evidence="11 12">
    <name type="scientific">Methyloceanibacter marginalis</name>
    <dbReference type="NCBI Taxonomy" id="1774971"/>
    <lineage>
        <taxon>Bacteria</taxon>
        <taxon>Pseudomonadati</taxon>
        <taxon>Pseudomonadota</taxon>
        <taxon>Alphaproteobacteria</taxon>
        <taxon>Hyphomicrobiales</taxon>
        <taxon>Hyphomicrobiaceae</taxon>
        <taxon>Methyloceanibacter</taxon>
    </lineage>
</organism>
<keyword evidence="4 8" id="KW-0554">One-carbon metabolism</keyword>
<dbReference type="RefSeq" id="WP_083238149.1">
    <property type="nucleotide sequence ID" value="NZ_LPWD01000153.1"/>
</dbReference>
<comment type="similarity">
    <text evidence="2 8 9">Belongs to the dihydrofolate reductase family.</text>
</comment>
<reference evidence="11 12" key="1">
    <citation type="journal article" date="2016" name="Environ. Microbiol.">
        <title>New Methyloceanibacter diversity from North Sea sediments includes methanotroph containing solely the soluble methane monooxygenase.</title>
        <authorList>
            <person name="Vekeman B."/>
            <person name="Kerckhof F.M."/>
            <person name="Cremers G."/>
            <person name="de Vos P."/>
            <person name="Vandamme P."/>
            <person name="Boon N."/>
            <person name="Op den Camp H.J."/>
            <person name="Heylen K."/>
        </authorList>
    </citation>
    <scope>NUCLEOTIDE SEQUENCE [LARGE SCALE GENOMIC DNA]</scope>
    <source>
        <strain evidence="11 12">R-67177</strain>
    </source>
</reference>
<feature type="domain" description="DHFR" evidence="10">
    <location>
        <begin position="7"/>
        <end position="171"/>
    </location>
</feature>
<name>A0A1E3WBM4_9HYPH</name>
<dbReference type="GO" id="GO:0070401">
    <property type="term" value="F:NADP+ binding"/>
    <property type="evidence" value="ECO:0007669"/>
    <property type="project" value="UniProtKB-ARBA"/>
</dbReference>
<dbReference type="GO" id="GO:0005829">
    <property type="term" value="C:cytosol"/>
    <property type="evidence" value="ECO:0007669"/>
    <property type="project" value="TreeGrafter"/>
</dbReference>
<proteinExistence type="inferred from homology"/>
<keyword evidence="5 8" id="KW-0521">NADP</keyword>
<dbReference type="GO" id="GO:0006730">
    <property type="term" value="P:one-carbon metabolic process"/>
    <property type="evidence" value="ECO:0007669"/>
    <property type="project" value="UniProtKB-KW"/>
</dbReference>
<evidence type="ECO:0000256" key="5">
    <source>
        <dbReference type="ARBA" id="ARBA00022857"/>
    </source>
</evidence>
<evidence type="ECO:0000256" key="8">
    <source>
        <dbReference type="PIRNR" id="PIRNR000194"/>
    </source>
</evidence>
<dbReference type="PANTHER" id="PTHR48069:SF3">
    <property type="entry name" value="DIHYDROFOLATE REDUCTASE"/>
    <property type="match status" value="1"/>
</dbReference>
<dbReference type="InterPro" id="IPR024072">
    <property type="entry name" value="DHFR-like_dom_sf"/>
</dbReference>
<evidence type="ECO:0000256" key="9">
    <source>
        <dbReference type="RuleBase" id="RU004474"/>
    </source>
</evidence>
<dbReference type="GO" id="GO:0046655">
    <property type="term" value="P:folic acid metabolic process"/>
    <property type="evidence" value="ECO:0007669"/>
    <property type="project" value="TreeGrafter"/>
</dbReference>
<dbReference type="GO" id="GO:0046654">
    <property type="term" value="P:tetrahydrofolate biosynthetic process"/>
    <property type="evidence" value="ECO:0007669"/>
    <property type="project" value="UniProtKB-UniPathway"/>
</dbReference>
<dbReference type="SUPFAM" id="SSF53597">
    <property type="entry name" value="Dihydrofolate reductase-like"/>
    <property type="match status" value="1"/>
</dbReference>
<keyword evidence="12" id="KW-1185">Reference proteome</keyword>
<keyword evidence="6 8" id="KW-0560">Oxidoreductase</keyword>
<sequence>MPNKDPVIALVVAMGENRAIGRGGDLPWHIRSDMKFFRKVTMGHPVLMGRRTFKSLPRVLDGRLNIVLTRDEGFVAPSAVMAHSLEEGLEAARASCARTGSNEIMVIGGEDVFREVLPQTGRIYLTEVHAAPDADTWFPELDPSEWREVFRERHEAGPHDDHDFSFVILERVAAPSR</sequence>
<dbReference type="EC" id="1.5.1.3" evidence="3 8"/>
<dbReference type="OrthoDB" id="9804315at2"/>
<dbReference type="PANTHER" id="PTHR48069">
    <property type="entry name" value="DIHYDROFOLATE REDUCTASE"/>
    <property type="match status" value="1"/>
</dbReference>
<evidence type="ECO:0000256" key="6">
    <source>
        <dbReference type="ARBA" id="ARBA00023002"/>
    </source>
</evidence>
<dbReference type="FunFam" id="3.40.430.10:FF:000001">
    <property type="entry name" value="Dihydrofolate reductase"/>
    <property type="match status" value="1"/>
</dbReference>
<evidence type="ECO:0000256" key="7">
    <source>
        <dbReference type="ARBA" id="ARBA00025067"/>
    </source>
</evidence>
<dbReference type="Proteomes" id="UP000095042">
    <property type="component" value="Unassembled WGS sequence"/>
</dbReference>
<comment type="catalytic activity">
    <reaction evidence="8">
        <text>(6S)-5,6,7,8-tetrahydrofolate + NADP(+) = 7,8-dihydrofolate + NADPH + H(+)</text>
        <dbReference type="Rhea" id="RHEA:15009"/>
        <dbReference type="ChEBI" id="CHEBI:15378"/>
        <dbReference type="ChEBI" id="CHEBI:57451"/>
        <dbReference type="ChEBI" id="CHEBI:57453"/>
        <dbReference type="ChEBI" id="CHEBI:57783"/>
        <dbReference type="ChEBI" id="CHEBI:58349"/>
        <dbReference type="EC" id="1.5.1.3"/>
    </reaction>
</comment>
<evidence type="ECO:0000313" key="12">
    <source>
        <dbReference type="Proteomes" id="UP000095042"/>
    </source>
</evidence>
<dbReference type="PRINTS" id="PR00070">
    <property type="entry name" value="DHFR"/>
</dbReference>
<dbReference type="Pfam" id="PF00186">
    <property type="entry name" value="DHFR_1"/>
    <property type="match status" value="1"/>
</dbReference>
<protein>
    <recommendedName>
        <fullName evidence="3 8">Dihydrofolate reductase</fullName>
        <ecNumber evidence="3 8">1.5.1.3</ecNumber>
    </recommendedName>
</protein>
<dbReference type="InterPro" id="IPR012259">
    <property type="entry name" value="DHFR"/>
</dbReference>
<dbReference type="Gene3D" id="3.40.430.10">
    <property type="entry name" value="Dihydrofolate Reductase, subunit A"/>
    <property type="match status" value="1"/>
</dbReference>
<comment type="function">
    <text evidence="7 8">Key enzyme in folate metabolism. Catalyzes an essential reaction for de novo glycine and purine synthesis, and for DNA precursor synthesis.</text>
</comment>
<dbReference type="GO" id="GO:0046452">
    <property type="term" value="P:dihydrofolate metabolic process"/>
    <property type="evidence" value="ECO:0007669"/>
    <property type="project" value="TreeGrafter"/>
</dbReference>
<dbReference type="AlphaFoldDB" id="A0A1E3WBM4"/>
<dbReference type="InterPro" id="IPR017925">
    <property type="entry name" value="DHFR_CS"/>
</dbReference>
<dbReference type="CDD" id="cd00209">
    <property type="entry name" value="DHFR"/>
    <property type="match status" value="1"/>
</dbReference>
<evidence type="ECO:0000259" key="10">
    <source>
        <dbReference type="PROSITE" id="PS51330"/>
    </source>
</evidence>
<evidence type="ECO:0000256" key="1">
    <source>
        <dbReference type="ARBA" id="ARBA00004903"/>
    </source>
</evidence>
<dbReference type="InterPro" id="IPR001796">
    <property type="entry name" value="DHFR_dom"/>
</dbReference>
<gene>
    <name evidence="11" type="ORF">AUC71_11020</name>
</gene>
<accession>A0A1E3WBM4</accession>
<evidence type="ECO:0000256" key="4">
    <source>
        <dbReference type="ARBA" id="ARBA00022563"/>
    </source>
</evidence>
<dbReference type="UniPathway" id="UPA00077">
    <property type="reaction ID" value="UER00158"/>
</dbReference>
<evidence type="ECO:0000313" key="11">
    <source>
        <dbReference type="EMBL" id="ODS03186.1"/>
    </source>
</evidence>
<dbReference type="GO" id="GO:0004146">
    <property type="term" value="F:dihydrofolate reductase activity"/>
    <property type="evidence" value="ECO:0007669"/>
    <property type="project" value="UniProtKB-EC"/>
</dbReference>
<evidence type="ECO:0000256" key="2">
    <source>
        <dbReference type="ARBA" id="ARBA00009539"/>
    </source>
</evidence>
<dbReference type="EMBL" id="LPWD01000153">
    <property type="protein sequence ID" value="ODS03186.1"/>
    <property type="molecule type" value="Genomic_DNA"/>
</dbReference>
<comment type="pathway">
    <text evidence="1 8">Cofactor biosynthesis; tetrahydrofolate biosynthesis; 5,6,7,8-tetrahydrofolate from 7,8-dihydrofolate: step 1/1.</text>
</comment>